<dbReference type="RefSeq" id="WP_054746412.1">
    <property type="nucleotide sequence ID" value="NZ_AZCV01000001.1"/>
</dbReference>
<comment type="caution">
    <text evidence="2">The sequence shown here is derived from an EMBL/GenBank/DDBJ whole genome shotgun (WGS) entry which is preliminary data.</text>
</comment>
<protein>
    <recommendedName>
        <fullName evidence="1">IrrE N-terminal-like domain-containing protein</fullName>
    </recommendedName>
</protein>
<dbReference type="InterPro" id="IPR052345">
    <property type="entry name" value="Rad_response_metalloprotease"/>
</dbReference>
<dbReference type="PANTHER" id="PTHR43236:SF2">
    <property type="entry name" value="BLL0069 PROTEIN"/>
    <property type="match status" value="1"/>
</dbReference>
<keyword evidence="3" id="KW-1185">Reference proteome</keyword>
<organism evidence="2 3">
    <name type="scientific">Amylolactobacillus amylotrophicus DSM 20534</name>
    <dbReference type="NCBI Taxonomy" id="1423722"/>
    <lineage>
        <taxon>Bacteria</taxon>
        <taxon>Bacillati</taxon>
        <taxon>Bacillota</taxon>
        <taxon>Bacilli</taxon>
        <taxon>Lactobacillales</taxon>
        <taxon>Lactobacillaceae</taxon>
        <taxon>Amylolactobacillus</taxon>
    </lineage>
</organism>
<evidence type="ECO:0000259" key="1">
    <source>
        <dbReference type="Pfam" id="PF06114"/>
    </source>
</evidence>
<dbReference type="Proteomes" id="UP000050909">
    <property type="component" value="Unassembled WGS sequence"/>
</dbReference>
<evidence type="ECO:0000313" key="2">
    <source>
        <dbReference type="EMBL" id="KRK38694.1"/>
    </source>
</evidence>
<dbReference type="Pfam" id="PF06114">
    <property type="entry name" value="Peptidase_M78"/>
    <property type="match status" value="1"/>
</dbReference>
<name>A0A0R1GWQ0_9LACO</name>
<dbReference type="EMBL" id="AZCV01000001">
    <property type="protein sequence ID" value="KRK38694.1"/>
    <property type="molecule type" value="Genomic_DNA"/>
</dbReference>
<reference evidence="2 3" key="1">
    <citation type="journal article" date="2015" name="Genome Announc.">
        <title>Expanding the biotechnology potential of lactobacilli through comparative genomics of 213 strains and associated genera.</title>
        <authorList>
            <person name="Sun Z."/>
            <person name="Harris H.M."/>
            <person name="McCann A."/>
            <person name="Guo C."/>
            <person name="Argimon S."/>
            <person name="Zhang W."/>
            <person name="Yang X."/>
            <person name="Jeffery I.B."/>
            <person name="Cooney J.C."/>
            <person name="Kagawa T.F."/>
            <person name="Liu W."/>
            <person name="Song Y."/>
            <person name="Salvetti E."/>
            <person name="Wrobel A."/>
            <person name="Rasinkangas P."/>
            <person name="Parkhill J."/>
            <person name="Rea M.C."/>
            <person name="O'Sullivan O."/>
            <person name="Ritari J."/>
            <person name="Douillard F.P."/>
            <person name="Paul Ross R."/>
            <person name="Yang R."/>
            <person name="Briner A.E."/>
            <person name="Felis G.E."/>
            <person name="de Vos W.M."/>
            <person name="Barrangou R."/>
            <person name="Klaenhammer T.R."/>
            <person name="Caufield P.W."/>
            <person name="Cui Y."/>
            <person name="Zhang H."/>
            <person name="O'Toole P.W."/>
        </authorList>
    </citation>
    <scope>NUCLEOTIDE SEQUENCE [LARGE SCALE GENOMIC DNA]</scope>
    <source>
        <strain evidence="2 3">DSM 20534</strain>
    </source>
</reference>
<dbReference type="AlphaFoldDB" id="A0A0R1GWQ0"/>
<accession>A0A0R1GWQ0</accession>
<dbReference type="PANTHER" id="PTHR43236">
    <property type="entry name" value="ANTITOXIN HIGA1"/>
    <property type="match status" value="1"/>
</dbReference>
<sequence length="383" mass="43793">MAETYRVPVNWDVVKWAIENGEKSYTELKNKFRLDSWMSPKSDRDYPTFKQLQEFSKDTRTPFSYLFKDKVPVEEHEFVKYRTIDNSSVKPSRKLIDTIYAMQIRQTWMKDYLQSETLTASFKYLHFIKLGTDPEEVADKITKILGLPEGKKRYSLDSGRYFNLLRNSISKLDIMVMQNGIVGLNTHRVLEVEEFRAFALIDDTVPLIFLNGADSKTAKIFSLIHELVHVLLGENEVLNVGLDVDIAQERWINSVTANILLPRKEFLASLNDEESAEDNLVGLSRKFNTSLLATAIRARELHIYGDSLIGWAKELQENNMVIKNKPKRGNFYNNVASKVDPYFANAVISEESSGRLGLSEAAELIGTSLKTYKLTADKILGLE</sequence>
<dbReference type="Gene3D" id="1.10.10.2910">
    <property type="match status" value="1"/>
</dbReference>
<feature type="domain" description="IrrE N-terminal-like" evidence="1">
    <location>
        <begin position="203"/>
        <end position="298"/>
    </location>
</feature>
<gene>
    <name evidence="2" type="ORF">FC62_GL000383</name>
</gene>
<dbReference type="InterPro" id="IPR010359">
    <property type="entry name" value="IrrE_HExxH"/>
</dbReference>
<evidence type="ECO:0000313" key="3">
    <source>
        <dbReference type="Proteomes" id="UP000050909"/>
    </source>
</evidence>
<dbReference type="PATRIC" id="fig|1423722.3.peg.390"/>
<proteinExistence type="predicted"/>